<dbReference type="Proteomes" id="UP000422569">
    <property type="component" value="Chromosome"/>
</dbReference>
<evidence type="ECO:0000313" key="2">
    <source>
        <dbReference type="EMBL" id="QGM97102.1"/>
    </source>
</evidence>
<accession>A0A6B8M4Q6</accession>
<dbReference type="AlphaFoldDB" id="A0A6B8M4Q6"/>
<reference evidence="2 3" key="1">
    <citation type="submission" date="2019-09" db="EMBL/GenBank/DDBJ databases">
        <title>Isolation and complete genome sequencing of Methylocystis species.</title>
        <authorList>
            <person name="Rumah B.L."/>
            <person name="Stead C.E."/>
            <person name="Stevens B.C."/>
            <person name="Minton N.P."/>
            <person name="Grosse-Honebrink A."/>
            <person name="Zhang Y."/>
        </authorList>
    </citation>
    <scope>NUCLEOTIDE SEQUENCE [LARGE SCALE GENOMIC DNA]</scope>
    <source>
        <strain evidence="2 3">BRCS2</strain>
    </source>
</reference>
<dbReference type="RefSeq" id="WP_016921652.1">
    <property type="nucleotide sequence ID" value="NZ_CP044331.1"/>
</dbReference>
<gene>
    <name evidence="2" type="ORF">F7D14_06180</name>
</gene>
<name>A0A6B8M4Q6_9HYPH</name>
<feature type="transmembrane region" description="Helical" evidence="1">
    <location>
        <begin position="45"/>
        <end position="69"/>
    </location>
</feature>
<keyword evidence="1" id="KW-0472">Membrane</keyword>
<keyword evidence="1" id="KW-0812">Transmembrane</keyword>
<protein>
    <submittedName>
        <fullName evidence="2">Uncharacterized protein</fullName>
    </submittedName>
</protein>
<sequence length="80" mass="8659">MSRVQYSLEGGVAAVPPQPVTHLFRATRGPSLPSRREMRRAVENLGLFAFGFGTTTLLIHFAVGLFAAARMTSALPPFTL</sequence>
<dbReference type="EMBL" id="CP044331">
    <property type="protein sequence ID" value="QGM97102.1"/>
    <property type="molecule type" value="Genomic_DNA"/>
</dbReference>
<organism evidence="2 3">
    <name type="scientific">Methylocystis parvus</name>
    <dbReference type="NCBI Taxonomy" id="134"/>
    <lineage>
        <taxon>Bacteria</taxon>
        <taxon>Pseudomonadati</taxon>
        <taxon>Pseudomonadota</taxon>
        <taxon>Alphaproteobacteria</taxon>
        <taxon>Hyphomicrobiales</taxon>
        <taxon>Methylocystaceae</taxon>
        <taxon>Methylocystis</taxon>
    </lineage>
</organism>
<proteinExistence type="predicted"/>
<dbReference type="KEGG" id="mpar:F7D14_06180"/>
<evidence type="ECO:0000256" key="1">
    <source>
        <dbReference type="SAM" id="Phobius"/>
    </source>
</evidence>
<keyword evidence="1" id="KW-1133">Transmembrane helix</keyword>
<keyword evidence="3" id="KW-1185">Reference proteome</keyword>
<evidence type="ECO:0000313" key="3">
    <source>
        <dbReference type="Proteomes" id="UP000422569"/>
    </source>
</evidence>